<evidence type="ECO:0000256" key="1">
    <source>
        <dbReference type="SAM" id="MobiDB-lite"/>
    </source>
</evidence>
<organism evidence="2 3">
    <name type="scientific">Clonostachys byssicola</name>
    <dbReference type="NCBI Taxonomy" id="160290"/>
    <lineage>
        <taxon>Eukaryota</taxon>
        <taxon>Fungi</taxon>
        <taxon>Dikarya</taxon>
        <taxon>Ascomycota</taxon>
        <taxon>Pezizomycotina</taxon>
        <taxon>Sordariomycetes</taxon>
        <taxon>Hypocreomycetidae</taxon>
        <taxon>Hypocreales</taxon>
        <taxon>Bionectriaceae</taxon>
        <taxon>Clonostachys</taxon>
    </lineage>
</organism>
<evidence type="ECO:0000313" key="2">
    <source>
        <dbReference type="EMBL" id="CAG9981913.1"/>
    </source>
</evidence>
<proteinExistence type="predicted"/>
<name>A0A9N9XWI4_9HYPO</name>
<feature type="region of interest" description="Disordered" evidence="1">
    <location>
        <begin position="53"/>
        <end position="76"/>
    </location>
</feature>
<dbReference type="EMBL" id="CABFNO020001328">
    <property type="protein sequence ID" value="CAG9981913.1"/>
    <property type="molecule type" value="Genomic_DNA"/>
</dbReference>
<protein>
    <submittedName>
        <fullName evidence="2">Uncharacterized protein</fullName>
    </submittedName>
</protein>
<gene>
    <name evidence="2" type="ORF">CBYS24578_00009478</name>
</gene>
<comment type="caution">
    <text evidence="2">The sequence shown here is derived from an EMBL/GenBank/DDBJ whole genome shotgun (WGS) entry which is preliminary data.</text>
</comment>
<reference evidence="2 3" key="2">
    <citation type="submission" date="2021-10" db="EMBL/GenBank/DDBJ databases">
        <authorList>
            <person name="Piombo E."/>
        </authorList>
    </citation>
    <scope>NUCLEOTIDE SEQUENCE [LARGE SCALE GENOMIC DNA]</scope>
</reference>
<keyword evidence="3" id="KW-1185">Reference proteome</keyword>
<sequence length="76" mass="8113">MTLELQAVGGTINQLQRGSPSLCCSQDGIRCRDGEGEKTLIEFAVQQSQTMTAEASDETENCGAALDPWPSPKGVR</sequence>
<dbReference type="Proteomes" id="UP000754883">
    <property type="component" value="Unassembled WGS sequence"/>
</dbReference>
<reference evidence="3" key="1">
    <citation type="submission" date="2019-06" db="EMBL/GenBank/DDBJ databases">
        <authorList>
            <person name="Broberg M."/>
        </authorList>
    </citation>
    <scope>NUCLEOTIDE SEQUENCE [LARGE SCALE GENOMIC DNA]</scope>
</reference>
<dbReference type="AlphaFoldDB" id="A0A9N9XWI4"/>
<evidence type="ECO:0000313" key="3">
    <source>
        <dbReference type="Proteomes" id="UP000754883"/>
    </source>
</evidence>
<accession>A0A9N9XWI4</accession>